<dbReference type="PANTHER" id="PTHR31232:SF43">
    <property type="entry name" value="S-PROTEIN HOMOLOG 29-RELATED"/>
    <property type="match status" value="1"/>
</dbReference>
<keyword evidence="5" id="KW-0732">Signal</keyword>
<comment type="caution">
    <text evidence="7">The sequence shown here is derived from an EMBL/GenBank/DDBJ whole genome shotgun (WGS) entry which is preliminary data.</text>
</comment>
<accession>A0A6A4QH06</accession>
<comment type="similarity">
    <text evidence="2 6">Belongs to the plant self-incompatibility (S1) protein family.</text>
</comment>
<comment type="subcellular location">
    <subcellularLocation>
        <location evidence="1 6">Secreted</location>
    </subcellularLocation>
</comment>
<reference evidence="8" key="1">
    <citation type="journal article" date="2020" name="Nat. Commun.">
        <title>Genome sequence of the cluster root forming white lupin.</title>
        <authorList>
            <person name="Hufnagel B."/>
            <person name="Marques A."/>
            <person name="Soriano A."/>
            <person name="Marques L."/>
            <person name="Divol F."/>
            <person name="Doumas P."/>
            <person name="Sallet E."/>
            <person name="Mancinotti D."/>
            <person name="Carrere S."/>
            <person name="Marande W."/>
            <person name="Arribat S."/>
            <person name="Keller J."/>
            <person name="Huneau C."/>
            <person name="Blein T."/>
            <person name="Aime D."/>
            <person name="Laguerre M."/>
            <person name="Taylor J."/>
            <person name="Schubert V."/>
            <person name="Nelson M."/>
            <person name="Geu-Flores F."/>
            <person name="Crespi M."/>
            <person name="Gallardo-Guerrero K."/>
            <person name="Delaux P.-M."/>
            <person name="Salse J."/>
            <person name="Berges H."/>
            <person name="Guyot R."/>
            <person name="Gouzy J."/>
            <person name="Peret B."/>
        </authorList>
    </citation>
    <scope>NUCLEOTIDE SEQUENCE [LARGE SCALE GENOMIC DNA]</scope>
    <source>
        <strain evidence="8">cv. Amiga</strain>
    </source>
</reference>
<protein>
    <recommendedName>
        <fullName evidence="6">S-protein homolog</fullName>
    </recommendedName>
</protein>
<dbReference type="EMBL" id="WOCE01000006">
    <property type="protein sequence ID" value="KAE9612779.1"/>
    <property type="molecule type" value="Genomic_DNA"/>
</dbReference>
<dbReference type="OrthoDB" id="1419497at2759"/>
<evidence type="ECO:0000256" key="6">
    <source>
        <dbReference type="RuleBase" id="RU367044"/>
    </source>
</evidence>
<evidence type="ECO:0000256" key="1">
    <source>
        <dbReference type="ARBA" id="ARBA00004613"/>
    </source>
</evidence>
<organism evidence="7 8">
    <name type="scientific">Lupinus albus</name>
    <name type="common">White lupine</name>
    <name type="synonym">Lupinus termis</name>
    <dbReference type="NCBI Taxonomy" id="3870"/>
    <lineage>
        <taxon>Eukaryota</taxon>
        <taxon>Viridiplantae</taxon>
        <taxon>Streptophyta</taxon>
        <taxon>Embryophyta</taxon>
        <taxon>Tracheophyta</taxon>
        <taxon>Spermatophyta</taxon>
        <taxon>Magnoliopsida</taxon>
        <taxon>eudicotyledons</taxon>
        <taxon>Gunneridae</taxon>
        <taxon>Pentapetalae</taxon>
        <taxon>rosids</taxon>
        <taxon>fabids</taxon>
        <taxon>Fabales</taxon>
        <taxon>Fabaceae</taxon>
        <taxon>Papilionoideae</taxon>
        <taxon>50 kb inversion clade</taxon>
        <taxon>genistoids sensu lato</taxon>
        <taxon>core genistoids</taxon>
        <taxon>Genisteae</taxon>
        <taxon>Lupinus</taxon>
    </lineage>
</organism>
<dbReference type="GO" id="GO:0060320">
    <property type="term" value="P:rejection of self pollen"/>
    <property type="evidence" value="ECO:0007669"/>
    <property type="project" value="UniProtKB-KW"/>
</dbReference>
<dbReference type="GO" id="GO:0005576">
    <property type="term" value="C:extracellular region"/>
    <property type="evidence" value="ECO:0007669"/>
    <property type="project" value="UniProtKB-SubCell"/>
</dbReference>
<evidence type="ECO:0000313" key="7">
    <source>
        <dbReference type="EMBL" id="KAE9612779.1"/>
    </source>
</evidence>
<evidence type="ECO:0000256" key="2">
    <source>
        <dbReference type="ARBA" id="ARBA00005581"/>
    </source>
</evidence>
<evidence type="ECO:0000256" key="5">
    <source>
        <dbReference type="ARBA" id="ARBA00022729"/>
    </source>
</evidence>
<proteinExistence type="inferred from homology"/>
<name>A0A6A4QH06_LUPAL</name>
<dbReference type="PANTHER" id="PTHR31232">
    <property type="match status" value="1"/>
</dbReference>
<evidence type="ECO:0000256" key="3">
    <source>
        <dbReference type="ARBA" id="ARBA00022471"/>
    </source>
</evidence>
<keyword evidence="8" id="KW-1185">Reference proteome</keyword>
<keyword evidence="4 6" id="KW-0964">Secreted</keyword>
<keyword evidence="3 6" id="KW-0713">Self-incompatibility</keyword>
<dbReference type="Proteomes" id="UP000447434">
    <property type="component" value="Chromosome 6"/>
</dbReference>
<evidence type="ECO:0000313" key="8">
    <source>
        <dbReference type="Proteomes" id="UP000447434"/>
    </source>
</evidence>
<dbReference type="InterPro" id="IPR010264">
    <property type="entry name" value="Self-incomp_S1"/>
</dbReference>
<dbReference type="AlphaFoldDB" id="A0A6A4QH06"/>
<sequence>MQTLMVGEVSGGFINKTTVIMINNMSKPLNLHCKDKSHDNGDIGLNPGQSYSFKFIANPFLNVTLWHCSFSWRGAVRRFDIYNEKRDQCKTCTWEMFEANLCKTASGMLSMGYIS</sequence>
<evidence type="ECO:0000256" key="4">
    <source>
        <dbReference type="ARBA" id="ARBA00022525"/>
    </source>
</evidence>
<gene>
    <name evidence="7" type="ORF">Lalb_Chr06g0176681</name>
</gene>
<dbReference type="Pfam" id="PF05938">
    <property type="entry name" value="Self-incomp_S1"/>
    <property type="match status" value="1"/>
</dbReference>